<reference evidence="2" key="1">
    <citation type="journal article" date="2020" name="Stud. Mycol.">
        <title>101 Dothideomycetes genomes: a test case for predicting lifestyles and emergence of pathogens.</title>
        <authorList>
            <person name="Haridas S."/>
            <person name="Albert R."/>
            <person name="Binder M."/>
            <person name="Bloem J."/>
            <person name="Labutti K."/>
            <person name="Salamov A."/>
            <person name="Andreopoulos B."/>
            <person name="Baker S."/>
            <person name="Barry K."/>
            <person name="Bills G."/>
            <person name="Bluhm B."/>
            <person name="Cannon C."/>
            <person name="Castanera R."/>
            <person name="Culley D."/>
            <person name="Daum C."/>
            <person name="Ezra D."/>
            <person name="Gonzalez J."/>
            <person name="Henrissat B."/>
            <person name="Kuo A."/>
            <person name="Liang C."/>
            <person name="Lipzen A."/>
            <person name="Lutzoni F."/>
            <person name="Magnuson J."/>
            <person name="Mondo S."/>
            <person name="Nolan M."/>
            <person name="Ohm R."/>
            <person name="Pangilinan J."/>
            <person name="Park H.-J."/>
            <person name="Ramirez L."/>
            <person name="Alfaro M."/>
            <person name="Sun H."/>
            <person name="Tritt A."/>
            <person name="Yoshinaga Y."/>
            <person name="Zwiers L.-H."/>
            <person name="Turgeon B."/>
            <person name="Goodwin S."/>
            <person name="Spatafora J."/>
            <person name="Crous P."/>
            <person name="Grigoriev I."/>
        </authorList>
    </citation>
    <scope>NUCLEOTIDE SEQUENCE</scope>
    <source>
        <strain evidence="2">CBS 473.64</strain>
    </source>
</reference>
<dbReference type="EMBL" id="MU006802">
    <property type="protein sequence ID" value="KAF2635919.1"/>
    <property type="molecule type" value="Genomic_DNA"/>
</dbReference>
<name>A0A6A6RK52_9PLEO</name>
<evidence type="ECO:0000313" key="3">
    <source>
        <dbReference type="Proteomes" id="UP000799753"/>
    </source>
</evidence>
<proteinExistence type="predicted"/>
<evidence type="ECO:0000313" key="2">
    <source>
        <dbReference type="EMBL" id="KAF2635919.1"/>
    </source>
</evidence>
<protein>
    <submittedName>
        <fullName evidence="2">Uncharacterized protein</fullName>
    </submittedName>
</protein>
<organism evidence="2 3">
    <name type="scientific">Massarina eburnea CBS 473.64</name>
    <dbReference type="NCBI Taxonomy" id="1395130"/>
    <lineage>
        <taxon>Eukaryota</taxon>
        <taxon>Fungi</taxon>
        <taxon>Dikarya</taxon>
        <taxon>Ascomycota</taxon>
        <taxon>Pezizomycotina</taxon>
        <taxon>Dothideomycetes</taxon>
        <taxon>Pleosporomycetidae</taxon>
        <taxon>Pleosporales</taxon>
        <taxon>Massarineae</taxon>
        <taxon>Massarinaceae</taxon>
        <taxon>Massarina</taxon>
    </lineage>
</organism>
<dbReference type="InterPro" id="IPR046670">
    <property type="entry name" value="DUF6540"/>
</dbReference>
<accession>A0A6A6RK52</accession>
<dbReference type="OrthoDB" id="2999773at2759"/>
<dbReference type="Pfam" id="PF20174">
    <property type="entry name" value="DUF6540"/>
    <property type="match status" value="1"/>
</dbReference>
<feature type="non-terminal residue" evidence="2">
    <location>
        <position position="204"/>
    </location>
</feature>
<dbReference type="Proteomes" id="UP000799753">
    <property type="component" value="Unassembled WGS sequence"/>
</dbReference>
<sequence>MARTIHLAIFNSPIFPAHWALWIPHLDTANIGKLLEADGDAANSFEICFHRNYDLGGDSRRHQILPPGEVDDDLLVDVKGDRTQTVDRIAHDRFEEITLSVAAPKPSLVSAAAPGPKKRVSDHERPAQRDQYQYKNRYYHPAAPRCCLCGLRQERRIHVSTTCTFMRFVLDLTIIIQSIEQLSRSKPCLIYNKVLILGSYNLYS</sequence>
<gene>
    <name evidence="2" type="ORF">P280DRAFT_461099</name>
</gene>
<evidence type="ECO:0000256" key="1">
    <source>
        <dbReference type="SAM" id="MobiDB-lite"/>
    </source>
</evidence>
<keyword evidence="3" id="KW-1185">Reference proteome</keyword>
<dbReference type="AlphaFoldDB" id="A0A6A6RK52"/>
<feature type="region of interest" description="Disordered" evidence="1">
    <location>
        <begin position="108"/>
        <end position="127"/>
    </location>
</feature>